<feature type="transmembrane region" description="Helical" evidence="8">
    <location>
        <begin position="388"/>
        <end position="406"/>
    </location>
</feature>
<sequence length="421" mass="47093">MSQADGTLNETLASNVTRIFTPDVGLTTGALFLMAIIPIYIGAHKSIKALKESLEPEATDITVFRRDEAVMLPIYASCALFGIFLVFKIFAAEHINMLLSIYALLIGTYTVFFLIRSHAVRLFPRRFRNTHFTLILTESESDSPTPQKESGQFQFERRDAVPLAIALSVGLVYVCSKHWVANNIISIAIAIAGIEHLHLDRAINGCVLLCGLFVYDVFWVFGTGVMVFVATNFDAPVKVVFPRDFLTNGFFSKDVGMLGLGDIVVPGIFLALLLRFDNKLDRNGSRLYFWTGYVAYIIGLLATFAVLHIFHHAQPALLYLVPTCLGFPLAMALIKVTKTFLWRWRNASRLTGRLLKRRESKQLGCSIPLVLPRLSSFLRIFIDLPVLSFFSCGVQLLVFLSLVDVLQNTSATWIRVAFLLL</sequence>
<evidence type="ECO:0000313" key="10">
    <source>
        <dbReference type="WBParaSite" id="maker-E.canG7_contigs_4563-snap-gene-0.27-mRNA-1"/>
    </source>
</evidence>
<feature type="transmembrane region" description="Helical" evidence="8">
    <location>
        <begin position="316"/>
        <end position="342"/>
    </location>
</feature>
<feature type="transmembrane region" description="Helical" evidence="8">
    <location>
        <begin position="24"/>
        <end position="43"/>
    </location>
</feature>
<organism evidence="9 10">
    <name type="scientific">Echinococcus canadensis</name>
    <dbReference type="NCBI Taxonomy" id="519352"/>
    <lineage>
        <taxon>Eukaryota</taxon>
        <taxon>Metazoa</taxon>
        <taxon>Spiralia</taxon>
        <taxon>Lophotrochozoa</taxon>
        <taxon>Platyhelminthes</taxon>
        <taxon>Cestoda</taxon>
        <taxon>Eucestoda</taxon>
        <taxon>Cyclophyllidea</taxon>
        <taxon>Taeniidae</taxon>
        <taxon>Echinococcus</taxon>
        <taxon>Echinococcus canadensis group</taxon>
    </lineage>
</organism>
<dbReference type="WBParaSite" id="maker-E.canG7_contigs_4563-snap-gene-0.27-mRNA-1">
    <property type="protein sequence ID" value="maker-E.canG7_contigs_4563-snap-gene-0.27-mRNA-1"/>
    <property type="gene ID" value="EcG7_05217"/>
</dbReference>
<dbReference type="GO" id="GO:0006465">
    <property type="term" value="P:signal peptide processing"/>
    <property type="evidence" value="ECO:0007669"/>
    <property type="project" value="TreeGrafter"/>
</dbReference>
<keyword evidence="4" id="KW-0378">Hydrolase</keyword>
<feature type="transmembrane region" description="Helical" evidence="8">
    <location>
        <begin position="206"/>
        <end position="230"/>
    </location>
</feature>
<reference evidence="10" key="1">
    <citation type="submission" date="2022-11" db="UniProtKB">
        <authorList>
            <consortium name="WormBaseParasite"/>
        </authorList>
    </citation>
    <scope>IDENTIFICATION</scope>
</reference>
<dbReference type="GO" id="GO:0098554">
    <property type="term" value="C:cytoplasmic side of endoplasmic reticulum membrane"/>
    <property type="evidence" value="ECO:0007669"/>
    <property type="project" value="TreeGrafter"/>
</dbReference>
<evidence type="ECO:0000256" key="2">
    <source>
        <dbReference type="ARBA" id="ARBA00006859"/>
    </source>
</evidence>
<dbReference type="SMART" id="SM00730">
    <property type="entry name" value="PSN"/>
    <property type="match status" value="1"/>
</dbReference>
<evidence type="ECO:0000256" key="3">
    <source>
        <dbReference type="ARBA" id="ARBA00022692"/>
    </source>
</evidence>
<keyword evidence="6 8" id="KW-1133">Transmembrane helix</keyword>
<evidence type="ECO:0000256" key="5">
    <source>
        <dbReference type="ARBA" id="ARBA00022824"/>
    </source>
</evidence>
<dbReference type="InterPro" id="IPR006639">
    <property type="entry name" value="Preselin/SPP"/>
</dbReference>
<feature type="transmembrane region" description="Helical" evidence="8">
    <location>
        <begin position="255"/>
        <end position="275"/>
    </location>
</feature>
<dbReference type="InterPro" id="IPR007369">
    <property type="entry name" value="Peptidase_A22B_SPP"/>
</dbReference>
<dbReference type="GO" id="GO:0042500">
    <property type="term" value="F:aspartic endopeptidase activity, intramembrane cleaving"/>
    <property type="evidence" value="ECO:0007669"/>
    <property type="project" value="InterPro"/>
</dbReference>
<keyword evidence="5" id="KW-0256">Endoplasmic reticulum</keyword>
<evidence type="ECO:0000256" key="1">
    <source>
        <dbReference type="ARBA" id="ARBA00004477"/>
    </source>
</evidence>
<evidence type="ECO:0000313" key="9">
    <source>
        <dbReference type="Proteomes" id="UP000887562"/>
    </source>
</evidence>
<comment type="similarity">
    <text evidence="2">Belongs to the peptidase A22B family.</text>
</comment>
<protein>
    <submittedName>
        <fullName evidence="10">Minor histocompatibility antigen H13</fullName>
    </submittedName>
</protein>
<keyword evidence="3 8" id="KW-0812">Transmembrane</keyword>
<dbReference type="Proteomes" id="UP000887562">
    <property type="component" value="Unplaced"/>
</dbReference>
<evidence type="ECO:0000256" key="8">
    <source>
        <dbReference type="SAM" id="Phobius"/>
    </source>
</evidence>
<proteinExistence type="inferred from homology"/>
<dbReference type="PANTHER" id="PTHR12174:SF23">
    <property type="entry name" value="MINOR HISTOCOMPATIBILITY ANTIGEN H13"/>
    <property type="match status" value="1"/>
</dbReference>
<dbReference type="PANTHER" id="PTHR12174">
    <property type="entry name" value="SIGNAL PEPTIDE PEPTIDASE"/>
    <property type="match status" value="1"/>
</dbReference>
<dbReference type="Pfam" id="PF04258">
    <property type="entry name" value="Peptidase_A22B"/>
    <property type="match status" value="1"/>
</dbReference>
<keyword evidence="9" id="KW-1185">Reference proteome</keyword>
<feature type="transmembrane region" description="Helical" evidence="8">
    <location>
        <begin position="287"/>
        <end position="310"/>
    </location>
</feature>
<evidence type="ECO:0000256" key="6">
    <source>
        <dbReference type="ARBA" id="ARBA00022989"/>
    </source>
</evidence>
<name>A0A915EUH0_9CEST</name>
<evidence type="ECO:0000256" key="7">
    <source>
        <dbReference type="ARBA" id="ARBA00023136"/>
    </source>
</evidence>
<accession>A0A915EUH0</accession>
<dbReference type="GO" id="GO:0033619">
    <property type="term" value="P:membrane protein proteolysis"/>
    <property type="evidence" value="ECO:0007669"/>
    <property type="project" value="TreeGrafter"/>
</dbReference>
<dbReference type="GO" id="GO:0098553">
    <property type="term" value="C:lumenal side of endoplasmic reticulum membrane"/>
    <property type="evidence" value="ECO:0007669"/>
    <property type="project" value="TreeGrafter"/>
</dbReference>
<keyword evidence="7 8" id="KW-0472">Membrane</keyword>
<comment type="subcellular location">
    <subcellularLocation>
        <location evidence="1">Endoplasmic reticulum membrane</location>
        <topology evidence="1">Multi-pass membrane protein</topology>
    </subcellularLocation>
</comment>
<feature type="transmembrane region" description="Helical" evidence="8">
    <location>
        <begin position="97"/>
        <end position="115"/>
    </location>
</feature>
<evidence type="ECO:0000256" key="4">
    <source>
        <dbReference type="ARBA" id="ARBA00022801"/>
    </source>
</evidence>
<feature type="transmembrane region" description="Helical" evidence="8">
    <location>
        <begin position="72"/>
        <end position="91"/>
    </location>
</feature>
<dbReference type="AlphaFoldDB" id="A0A915EUH0"/>